<dbReference type="RefSeq" id="WP_076878919.1">
    <property type="nucleotide sequence ID" value="NZ_MLCN01000033.1"/>
</dbReference>
<feature type="domain" description="Nudix hydrolase" evidence="1">
    <location>
        <begin position="1"/>
        <end position="170"/>
    </location>
</feature>
<dbReference type="InterPro" id="IPR000086">
    <property type="entry name" value="NUDIX_hydrolase_dom"/>
</dbReference>
<dbReference type="Gene3D" id="3.90.79.10">
    <property type="entry name" value="Nucleoside Triphosphate Pyrophosphohydrolase"/>
    <property type="match status" value="1"/>
</dbReference>
<dbReference type="OrthoDB" id="6717368at2"/>
<dbReference type="EMBL" id="MLCN01000033">
    <property type="protein sequence ID" value="ONG38454.1"/>
    <property type="molecule type" value="Genomic_DNA"/>
</dbReference>
<keyword evidence="3" id="KW-1185">Reference proteome</keyword>
<comment type="caution">
    <text evidence="2">The sequence shown here is derived from an EMBL/GenBank/DDBJ whole genome shotgun (WGS) entry which is preliminary data.</text>
</comment>
<dbReference type="Pfam" id="PF00293">
    <property type="entry name" value="NUDIX"/>
    <property type="match status" value="1"/>
</dbReference>
<dbReference type="AlphaFoldDB" id="A0A1S8CTF1"/>
<name>A0A1S8CTF1_9GAMM</name>
<dbReference type="STRING" id="1907941.BKE30_12395"/>
<dbReference type="InterPro" id="IPR015797">
    <property type="entry name" value="NUDIX_hydrolase-like_dom_sf"/>
</dbReference>
<proteinExistence type="predicted"/>
<organism evidence="2 3">
    <name type="scientific">Alkanindiges hydrocarboniclasticus</name>
    <dbReference type="NCBI Taxonomy" id="1907941"/>
    <lineage>
        <taxon>Bacteria</taxon>
        <taxon>Pseudomonadati</taxon>
        <taxon>Pseudomonadota</taxon>
        <taxon>Gammaproteobacteria</taxon>
        <taxon>Moraxellales</taxon>
        <taxon>Moraxellaceae</taxon>
        <taxon>Alkanindiges</taxon>
    </lineage>
</organism>
<dbReference type="PROSITE" id="PS51462">
    <property type="entry name" value="NUDIX"/>
    <property type="match status" value="1"/>
</dbReference>
<evidence type="ECO:0000259" key="1">
    <source>
        <dbReference type="PROSITE" id="PS51462"/>
    </source>
</evidence>
<evidence type="ECO:0000313" key="3">
    <source>
        <dbReference type="Proteomes" id="UP000192132"/>
    </source>
</evidence>
<evidence type="ECO:0000313" key="2">
    <source>
        <dbReference type="EMBL" id="ONG38454.1"/>
    </source>
</evidence>
<dbReference type="GO" id="GO:0003824">
    <property type="term" value="F:catalytic activity"/>
    <property type="evidence" value="ECO:0007669"/>
    <property type="project" value="UniProtKB-ARBA"/>
</dbReference>
<dbReference type="SUPFAM" id="SSF55811">
    <property type="entry name" value="Nudix"/>
    <property type="match status" value="1"/>
</dbReference>
<protein>
    <recommendedName>
        <fullName evidence="1">Nudix hydrolase domain-containing protein</fullName>
    </recommendedName>
</protein>
<dbReference type="Proteomes" id="UP000192132">
    <property type="component" value="Unassembled WGS sequence"/>
</dbReference>
<reference evidence="2 3" key="1">
    <citation type="submission" date="2016-10" db="EMBL/GenBank/DDBJ databases">
        <title>Draft Genome sequence of Alkanindiges sp. strain H1.</title>
        <authorList>
            <person name="Subhash Y."/>
            <person name="Lee S."/>
        </authorList>
    </citation>
    <scope>NUCLEOTIDE SEQUENCE [LARGE SCALE GENOMIC DNA]</scope>
    <source>
        <strain evidence="2 3">H1</strain>
    </source>
</reference>
<dbReference type="CDD" id="cd04663">
    <property type="entry name" value="NUDIX_Hydrolase"/>
    <property type="match status" value="1"/>
</dbReference>
<accession>A0A1S8CTF1</accession>
<sequence>MINKACPVLLRQRQNTRERQLKVLAFRHPLAGLQLVKGTIEPGELPAHADLRELWEEAGIEARVMSQLGTQTIEATGQLWHFYYCAANRVLPDQWQFYTQDDGGHWFEFFWHPLVYDNCQPSAFFLREAVPAMHGWHPMFQQALVFLQQRLTSSCMDELNKKILCPKFYL</sequence>
<gene>
    <name evidence="2" type="ORF">BKE30_12395</name>
</gene>